<dbReference type="GO" id="GO:0061630">
    <property type="term" value="F:ubiquitin protein ligase activity"/>
    <property type="evidence" value="ECO:0007669"/>
    <property type="project" value="TreeGrafter"/>
</dbReference>
<dbReference type="PANTHER" id="PTHR22791">
    <property type="entry name" value="RING-TYPE DOMAIN-CONTAINING PROTEIN"/>
    <property type="match status" value="1"/>
</dbReference>
<dbReference type="Gene3D" id="3.30.40.10">
    <property type="entry name" value="Zinc/RING finger domain, C3HC4 (zinc finger)"/>
    <property type="match status" value="1"/>
</dbReference>
<name>A0A0R3Q1Q0_ANGCS</name>
<dbReference type="SUPFAM" id="SSF57850">
    <property type="entry name" value="RING/U-box"/>
    <property type="match status" value="1"/>
</dbReference>
<dbReference type="AlphaFoldDB" id="A0A0R3Q1Q0"/>
<reference evidence="4" key="1">
    <citation type="submission" date="2017-02" db="UniProtKB">
        <authorList>
            <consortium name="WormBaseParasite"/>
        </authorList>
    </citation>
    <scope>IDENTIFICATION</scope>
</reference>
<dbReference type="PANTHER" id="PTHR22791:SF34">
    <property type="entry name" value="RING-TYPE DOMAIN-CONTAINING PROTEIN"/>
    <property type="match status" value="1"/>
</dbReference>
<accession>A0A0R3Q1Q0</accession>
<dbReference type="InterPro" id="IPR013083">
    <property type="entry name" value="Znf_RING/FYVE/PHD"/>
</dbReference>
<organism evidence="4">
    <name type="scientific">Angiostrongylus costaricensis</name>
    <name type="common">Nematode worm</name>
    <dbReference type="NCBI Taxonomy" id="334426"/>
    <lineage>
        <taxon>Eukaryota</taxon>
        <taxon>Metazoa</taxon>
        <taxon>Ecdysozoa</taxon>
        <taxon>Nematoda</taxon>
        <taxon>Chromadorea</taxon>
        <taxon>Rhabditida</taxon>
        <taxon>Rhabditina</taxon>
        <taxon>Rhabditomorpha</taxon>
        <taxon>Strongyloidea</taxon>
        <taxon>Metastrongylidae</taxon>
        <taxon>Angiostrongylus</taxon>
    </lineage>
</organism>
<feature type="chain" id="PRO_5043130435" evidence="1">
    <location>
        <begin position="21"/>
        <end position="261"/>
    </location>
</feature>
<dbReference type="STRING" id="334426.A0A0R3Q1Q0"/>
<dbReference type="OrthoDB" id="5877713at2759"/>
<dbReference type="InterPro" id="IPR051435">
    <property type="entry name" value="RING_finger_E3_ubiq-ligases"/>
</dbReference>
<keyword evidence="1" id="KW-0732">Signal</keyword>
<protein>
    <submittedName>
        <fullName evidence="4">RING-type domain-containing protein</fullName>
    </submittedName>
</protein>
<proteinExistence type="predicted"/>
<reference evidence="2 3" key="2">
    <citation type="submission" date="2018-11" db="EMBL/GenBank/DDBJ databases">
        <authorList>
            <consortium name="Pathogen Informatics"/>
        </authorList>
    </citation>
    <scope>NUCLEOTIDE SEQUENCE [LARGE SCALE GENOMIC DNA]</scope>
    <source>
        <strain evidence="2 3">Costa Rica</strain>
    </source>
</reference>
<gene>
    <name evidence="2" type="ORF">ACOC_LOCUS12962</name>
</gene>
<evidence type="ECO:0000313" key="4">
    <source>
        <dbReference type="WBParaSite" id="ACOC_0001296101-mRNA-1"/>
    </source>
</evidence>
<feature type="signal peptide" evidence="1">
    <location>
        <begin position="1"/>
        <end position="20"/>
    </location>
</feature>
<evidence type="ECO:0000313" key="3">
    <source>
        <dbReference type="Proteomes" id="UP000267027"/>
    </source>
</evidence>
<sequence length="261" mass="29533">MCLFASQNVSFYFFFQVCLSYEFVAMSLENDANGNEGEKLDPETTENVSLDETGSSSSLVDLHACGICFQVSLFSFSLCVVYLLVQQAGNGTELLVFRRCEFNFSFFREQISSPFWRIGYLLMISAIFQPYNDSERLPKVLSCGHTNCLACLNSWVKHGSSVFPVCAVCRRITHKPVYLLPNNFQLLGHNMALRTVEHSVAAFLQQWQSTRRCLRFTNNPVSSNILNVLNSFSLTIWDCMVYAGSHSNASTVSSWLFLEFT</sequence>
<evidence type="ECO:0000313" key="2">
    <source>
        <dbReference type="EMBL" id="VDM64547.1"/>
    </source>
</evidence>
<dbReference type="GO" id="GO:0016567">
    <property type="term" value="P:protein ubiquitination"/>
    <property type="evidence" value="ECO:0007669"/>
    <property type="project" value="TreeGrafter"/>
</dbReference>
<dbReference type="Proteomes" id="UP000267027">
    <property type="component" value="Unassembled WGS sequence"/>
</dbReference>
<keyword evidence="3" id="KW-1185">Reference proteome</keyword>
<evidence type="ECO:0000256" key="1">
    <source>
        <dbReference type="SAM" id="SignalP"/>
    </source>
</evidence>
<dbReference type="EMBL" id="UYYA01005350">
    <property type="protein sequence ID" value="VDM64547.1"/>
    <property type="molecule type" value="Genomic_DNA"/>
</dbReference>
<dbReference type="WBParaSite" id="ACOC_0001296101-mRNA-1">
    <property type="protein sequence ID" value="ACOC_0001296101-mRNA-1"/>
    <property type="gene ID" value="ACOC_0001296101"/>
</dbReference>